<feature type="domain" description="HTH tetR-type" evidence="4">
    <location>
        <begin position="45"/>
        <end position="105"/>
    </location>
</feature>
<reference evidence="5 6" key="1">
    <citation type="submission" date="2019-12" db="EMBL/GenBank/DDBJ databases">
        <authorList>
            <person name="Li J."/>
            <person name="Shi Y."/>
            <person name="Xu G."/>
            <person name="Xiao D."/>
            <person name="Ran X."/>
        </authorList>
    </citation>
    <scope>NUCLEOTIDE SEQUENCE [LARGE SCALE GENOMIC DNA]</scope>
    <source>
        <strain evidence="5 6">JCM 15915</strain>
    </source>
</reference>
<evidence type="ECO:0000256" key="2">
    <source>
        <dbReference type="PROSITE-ProRule" id="PRU00335"/>
    </source>
</evidence>
<dbReference type="PROSITE" id="PS01081">
    <property type="entry name" value="HTH_TETR_1"/>
    <property type="match status" value="1"/>
</dbReference>
<dbReference type="SUPFAM" id="SSF46689">
    <property type="entry name" value="Homeodomain-like"/>
    <property type="match status" value="1"/>
</dbReference>
<evidence type="ECO:0000259" key="4">
    <source>
        <dbReference type="PROSITE" id="PS50977"/>
    </source>
</evidence>
<feature type="region of interest" description="Disordered" evidence="3">
    <location>
        <begin position="15"/>
        <end position="43"/>
    </location>
</feature>
<dbReference type="EMBL" id="WOGT01000001">
    <property type="protein sequence ID" value="MUN53996.1"/>
    <property type="molecule type" value="Genomic_DNA"/>
</dbReference>
<dbReference type="GO" id="GO:0003700">
    <property type="term" value="F:DNA-binding transcription factor activity"/>
    <property type="evidence" value="ECO:0007669"/>
    <property type="project" value="TreeGrafter"/>
</dbReference>
<evidence type="ECO:0000313" key="5">
    <source>
        <dbReference type="EMBL" id="MUN53996.1"/>
    </source>
</evidence>
<protein>
    <submittedName>
        <fullName evidence="5">TetR family transcriptional regulator</fullName>
    </submittedName>
</protein>
<comment type="caution">
    <text evidence="5">The sequence shown here is derived from an EMBL/GenBank/DDBJ whole genome shotgun (WGS) entry which is preliminary data.</text>
</comment>
<evidence type="ECO:0000313" key="6">
    <source>
        <dbReference type="Proteomes" id="UP000462152"/>
    </source>
</evidence>
<dbReference type="Gene3D" id="1.10.357.10">
    <property type="entry name" value="Tetracycline Repressor, domain 2"/>
    <property type="match status" value="1"/>
</dbReference>
<evidence type="ECO:0000256" key="3">
    <source>
        <dbReference type="SAM" id="MobiDB-lite"/>
    </source>
</evidence>
<dbReference type="PANTHER" id="PTHR30055">
    <property type="entry name" value="HTH-TYPE TRANSCRIPTIONAL REGULATOR RUTR"/>
    <property type="match status" value="1"/>
</dbReference>
<accession>A0A7K1LFM7</accession>
<dbReference type="PANTHER" id="PTHR30055:SF160">
    <property type="entry name" value="TRANSCRIPTIONAL REGULATORY PROTEIN (PROBABLY ASNC-FAMILY)-RELATED"/>
    <property type="match status" value="1"/>
</dbReference>
<dbReference type="AlphaFoldDB" id="A0A7K1LFM7"/>
<dbReference type="SUPFAM" id="SSF48498">
    <property type="entry name" value="Tetracyclin repressor-like, C-terminal domain"/>
    <property type="match status" value="1"/>
</dbReference>
<dbReference type="InterPro" id="IPR036271">
    <property type="entry name" value="Tet_transcr_reg_TetR-rel_C_sf"/>
</dbReference>
<dbReference type="Pfam" id="PF00440">
    <property type="entry name" value="TetR_N"/>
    <property type="match status" value="1"/>
</dbReference>
<name>A0A7K1LFM7_9MICC</name>
<feature type="DNA-binding region" description="H-T-H motif" evidence="2">
    <location>
        <begin position="68"/>
        <end position="87"/>
    </location>
</feature>
<dbReference type="InterPro" id="IPR001647">
    <property type="entry name" value="HTH_TetR"/>
</dbReference>
<dbReference type="InterPro" id="IPR023772">
    <property type="entry name" value="DNA-bd_HTH_TetR-type_CS"/>
</dbReference>
<evidence type="ECO:0000256" key="1">
    <source>
        <dbReference type="ARBA" id="ARBA00023125"/>
    </source>
</evidence>
<organism evidence="5 6">
    <name type="scientific">Rothia koreensis</name>
    <dbReference type="NCBI Taxonomy" id="592378"/>
    <lineage>
        <taxon>Bacteria</taxon>
        <taxon>Bacillati</taxon>
        <taxon>Actinomycetota</taxon>
        <taxon>Actinomycetes</taxon>
        <taxon>Micrococcales</taxon>
        <taxon>Micrococcaceae</taxon>
        <taxon>Rothia</taxon>
    </lineage>
</organism>
<sequence length="235" mass="27027">MVRWCRHHPWSWTMRPNRHERTAPPMSGSSELSPRYEFGTRMPGPQRRRQLLSVAREHFAAYGFHTTTMEDIAESARVSKPVLYQHFSGKHELYCAVLESAIELFENQVITPLLRDIGNKTRTKAMIANFIDVVINDHDVYRILFESDARANESVARKLDGLVARVSQRLGRTLSENSDLDDEDCDFLAQALVGLAISAARIVSTTECPDKQLRQQFLLFKLVWRGLENVDKPWE</sequence>
<keyword evidence="1 2" id="KW-0238">DNA-binding</keyword>
<dbReference type="GO" id="GO:0000976">
    <property type="term" value="F:transcription cis-regulatory region binding"/>
    <property type="evidence" value="ECO:0007669"/>
    <property type="project" value="TreeGrafter"/>
</dbReference>
<dbReference type="Proteomes" id="UP000462152">
    <property type="component" value="Unassembled WGS sequence"/>
</dbReference>
<dbReference type="InterPro" id="IPR050109">
    <property type="entry name" value="HTH-type_TetR-like_transc_reg"/>
</dbReference>
<keyword evidence="6" id="KW-1185">Reference proteome</keyword>
<dbReference type="PROSITE" id="PS50977">
    <property type="entry name" value="HTH_TETR_2"/>
    <property type="match status" value="1"/>
</dbReference>
<gene>
    <name evidence="5" type="ORF">GMA10_01920</name>
</gene>
<dbReference type="InterPro" id="IPR009057">
    <property type="entry name" value="Homeodomain-like_sf"/>
</dbReference>
<dbReference type="PRINTS" id="PR00455">
    <property type="entry name" value="HTHTETR"/>
</dbReference>
<proteinExistence type="predicted"/>